<dbReference type="EMBL" id="BARS01007711">
    <property type="protein sequence ID" value="GAF68518.1"/>
    <property type="molecule type" value="Genomic_DNA"/>
</dbReference>
<proteinExistence type="predicted"/>
<gene>
    <name evidence="1" type="ORF">S01H1_14797</name>
</gene>
<accession>X0RID5</accession>
<dbReference type="AlphaFoldDB" id="X0RID5"/>
<comment type="caution">
    <text evidence="1">The sequence shown here is derived from an EMBL/GenBank/DDBJ whole genome shotgun (WGS) entry which is preliminary data.</text>
</comment>
<evidence type="ECO:0000313" key="1">
    <source>
        <dbReference type="EMBL" id="GAF68518.1"/>
    </source>
</evidence>
<organism evidence="1">
    <name type="scientific">marine sediment metagenome</name>
    <dbReference type="NCBI Taxonomy" id="412755"/>
    <lineage>
        <taxon>unclassified sequences</taxon>
        <taxon>metagenomes</taxon>
        <taxon>ecological metagenomes</taxon>
    </lineage>
</organism>
<protein>
    <submittedName>
        <fullName evidence="1">Uncharacterized protein</fullName>
    </submittedName>
</protein>
<feature type="non-terminal residue" evidence="1">
    <location>
        <position position="1"/>
    </location>
</feature>
<name>X0RID5_9ZZZZ</name>
<reference evidence="1" key="1">
    <citation type="journal article" date="2014" name="Front. Microbiol.">
        <title>High frequency of phylogenetically diverse reductive dehalogenase-homologous genes in deep subseafloor sedimentary metagenomes.</title>
        <authorList>
            <person name="Kawai M."/>
            <person name="Futagami T."/>
            <person name="Toyoda A."/>
            <person name="Takaki Y."/>
            <person name="Nishi S."/>
            <person name="Hori S."/>
            <person name="Arai W."/>
            <person name="Tsubouchi T."/>
            <person name="Morono Y."/>
            <person name="Uchiyama I."/>
            <person name="Ito T."/>
            <person name="Fujiyama A."/>
            <person name="Inagaki F."/>
            <person name="Takami H."/>
        </authorList>
    </citation>
    <scope>NUCLEOTIDE SEQUENCE</scope>
    <source>
        <strain evidence="1">Expedition CK06-06</strain>
    </source>
</reference>
<sequence>RFSKALVIVSYYDDPRLELLYEGFKKIELAANYASLRNATGGKKKKPRKRQVEVLLVNNQIEKELF</sequence>